<gene>
    <name evidence="1" type="ORF">L1987_75679</name>
</gene>
<accession>A0ACB9A638</accession>
<evidence type="ECO:0000313" key="1">
    <source>
        <dbReference type="EMBL" id="KAI3705441.1"/>
    </source>
</evidence>
<comment type="caution">
    <text evidence="1">The sequence shown here is derived from an EMBL/GenBank/DDBJ whole genome shotgun (WGS) entry which is preliminary data.</text>
</comment>
<reference evidence="1 2" key="2">
    <citation type="journal article" date="2022" name="Mol. Ecol. Resour.">
        <title>The genomes of chicory, endive, great burdock and yacon provide insights into Asteraceae paleo-polyploidization history and plant inulin production.</title>
        <authorList>
            <person name="Fan W."/>
            <person name="Wang S."/>
            <person name="Wang H."/>
            <person name="Wang A."/>
            <person name="Jiang F."/>
            <person name="Liu H."/>
            <person name="Zhao H."/>
            <person name="Xu D."/>
            <person name="Zhang Y."/>
        </authorList>
    </citation>
    <scope>NUCLEOTIDE SEQUENCE [LARGE SCALE GENOMIC DNA]</scope>
    <source>
        <strain evidence="2">cv. Yunnan</strain>
        <tissue evidence="1">Leaves</tissue>
    </source>
</reference>
<proteinExistence type="predicted"/>
<dbReference type="EMBL" id="CM042042">
    <property type="protein sequence ID" value="KAI3705441.1"/>
    <property type="molecule type" value="Genomic_DNA"/>
</dbReference>
<evidence type="ECO:0000313" key="2">
    <source>
        <dbReference type="Proteomes" id="UP001056120"/>
    </source>
</evidence>
<organism evidence="1 2">
    <name type="scientific">Smallanthus sonchifolius</name>
    <dbReference type="NCBI Taxonomy" id="185202"/>
    <lineage>
        <taxon>Eukaryota</taxon>
        <taxon>Viridiplantae</taxon>
        <taxon>Streptophyta</taxon>
        <taxon>Embryophyta</taxon>
        <taxon>Tracheophyta</taxon>
        <taxon>Spermatophyta</taxon>
        <taxon>Magnoliopsida</taxon>
        <taxon>eudicotyledons</taxon>
        <taxon>Gunneridae</taxon>
        <taxon>Pentapetalae</taxon>
        <taxon>asterids</taxon>
        <taxon>campanulids</taxon>
        <taxon>Asterales</taxon>
        <taxon>Asteraceae</taxon>
        <taxon>Asteroideae</taxon>
        <taxon>Heliantheae alliance</taxon>
        <taxon>Millerieae</taxon>
        <taxon>Smallanthus</taxon>
    </lineage>
</organism>
<sequence length="394" mass="44952">MAQKREKEETELKVPETLTLCTPPIPVASSNMSASDDRRSSPDRSDLKNGVVTGVIVDLRPNSLPEKPDLPKKRRSEAVELSDKSTGNSFKRREVNRCSGCKRKVGLIGFRCRCGEMFCSEHRYSDRHDCSYDYKAAGREVIARENPVVRAAKILKSPSFPFSPSFFLRSFRGGFDLLNKAPRSCFYGSFSYLLRVVKTGHQNCKMVKAYSQEHTYKHPWERVTSASWRKFADPENKRTLSHILQVDTLNHKLDSDSGKLYTTRAITIHAPGPWFLRKIVGQDICHCVESTVVDARTRSMQLATKNISLQKYVEVEEKIRYDPHPGNPNEWTICRQETSIRIKPLSKLASMAEKMEQKCVEKFQQNSAKGREVMERMCNYLEAESSSRARGISV</sequence>
<name>A0ACB9A638_9ASTR</name>
<dbReference type="Proteomes" id="UP001056120">
    <property type="component" value="Linkage Group LG25"/>
</dbReference>
<protein>
    <submittedName>
        <fullName evidence="1">Uncharacterized protein</fullName>
    </submittedName>
</protein>
<keyword evidence="2" id="KW-1185">Reference proteome</keyword>
<reference evidence="2" key="1">
    <citation type="journal article" date="2022" name="Mol. Ecol. Resour.">
        <title>The genomes of chicory, endive, great burdock and yacon provide insights into Asteraceae palaeo-polyploidization history and plant inulin production.</title>
        <authorList>
            <person name="Fan W."/>
            <person name="Wang S."/>
            <person name="Wang H."/>
            <person name="Wang A."/>
            <person name="Jiang F."/>
            <person name="Liu H."/>
            <person name="Zhao H."/>
            <person name="Xu D."/>
            <person name="Zhang Y."/>
        </authorList>
    </citation>
    <scope>NUCLEOTIDE SEQUENCE [LARGE SCALE GENOMIC DNA]</scope>
    <source>
        <strain evidence="2">cv. Yunnan</strain>
    </source>
</reference>